<organism evidence="9 10">
    <name type="scientific">Faecalibacillus intestinalis</name>
    <dbReference type="NCBI Taxonomy" id="1982626"/>
    <lineage>
        <taxon>Bacteria</taxon>
        <taxon>Bacillati</taxon>
        <taxon>Bacillota</taxon>
        <taxon>Erysipelotrichia</taxon>
        <taxon>Erysipelotrichales</taxon>
        <taxon>Coprobacillaceae</taxon>
        <taxon>Faecalibacillus</taxon>
    </lineage>
</organism>
<dbReference type="FunFam" id="2.60.40.10:FF:000495">
    <property type="entry name" value="Periplasmic beta-glucosidase"/>
    <property type="match status" value="1"/>
</dbReference>
<dbReference type="InterPro" id="IPR026891">
    <property type="entry name" value="Fn3-like"/>
</dbReference>
<dbReference type="EMBL" id="JAJDKQ010000026">
    <property type="protein sequence ID" value="MCB8562642.1"/>
    <property type="molecule type" value="Genomic_DNA"/>
</dbReference>
<gene>
    <name evidence="9" type="primary">bglX</name>
    <name evidence="9" type="ORF">LJD74_11645</name>
</gene>
<dbReference type="RefSeq" id="WP_118306404.1">
    <property type="nucleotide sequence ID" value="NZ_JAJDKQ010000026.1"/>
</dbReference>
<dbReference type="InterPro" id="IPR013783">
    <property type="entry name" value="Ig-like_fold"/>
</dbReference>
<evidence type="ECO:0000256" key="1">
    <source>
        <dbReference type="ARBA" id="ARBA00000448"/>
    </source>
</evidence>
<dbReference type="Gene3D" id="3.40.50.1700">
    <property type="entry name" value="Glycoside hydrolase family 3 C-terminal domain"/>
    <property type="match status" value="1"/>
</dbReference>
<evidence type="ECO:0000256" key="2">
    <source>
        <dbReference type="ARBA" id="ARBA00005336"/>
    </source>
</evidence>
<evidence type="ECO:0000256" key="3">
    <source>
        <dbReference type="ARBA" id="ARBA00012744"/>
    </source>
</evidence>
<keyword evidence="5 7" id="KW-0378">Hydrolase</keyword>
<evidence type="ECO:0000256" key="7">
    <source>
        <dbReference type="RuleBase" id="RU361161"/>
    </source>
</evidence>
<dbReference type="Pfam" id="PF14310">
    <property type="entry name" value="Fn3-like"/>
    <property type="match status" value="1"/>
</dbReference>
<dbReference type="SUPFAM" id="SSF52279">
    <property type="entry name" value="Beta-D-glucan exohydrolase, C-terminal domain"/>
    <property type="match status" value="1"/>
</dbReference>
<dbReference type="EC" id="3.2.1.21" evidence="3"/>
<comment type="catalytic activity">
    <reaction evidence="1">
        <text>Hydrolysis of terminal, non-reducing beta-D-glucosyl residues with release of beta-D-glucose.</text>
        <dbReference type="EC" id="3.2.1.21"/>
    </reaction>
</comment>
<evidence type="ECO:0000256" key="5">
    <source>
        <dbReference type="ARBA" id="ARBA00022801"/>
    </source>
</evidence>
<dbReference type="Pfam" id="PF01915">
    <property type="entry name" value="Glyco_hydro_3_C"/>
    <property type="match status" value="1"/>
</dbReference>
<dbReference type="Gene3D" id="2.60.40.10">
    <property type="entry name" value="Immunoglobulins"/>
    <property type="match status" value="1"/>
</dbReference>
<dbReference type="GO" id="GO:0009251">
    <property type="term" value="P:glucan catabolic process"/>
    <property type="evidence" value="ECO:0007669"/>
    <property type="project" value="TreeGrafter"/>
</dbReference>
<dbReference type="InterPro" id="IPR017853">
    <property type="entry name" value="GH"/>
</dbReference>
<comment type="similarity">
    <text evidence="2 7">Belongs to the glycosyl hydrolase 3 family.</text>
</comment>
<reference evidence="9" key="1">
    <citation type="submission" date="2021-10" db="EMBL/GenBank/DDBJ databases">
        <title>Collection of gut derived symbiotic bacterial strains cultured from healthy donors.</title>
        <authorList>
            <person name="Lin H."/>
            <person name="Littmann E."/>
            <person name="Kohout C."/>
            <person name="Pamer E.G."/>
        </authorList>
    </citation>
    <scope>NUCLEOTIDE SEQUENCE</scope>
    <source>
        <strain evidence="9">DFI.5.2</strain>
    </source>
</reference>
<evidence type="ECO:0000256" key="4">
    <source>
        <dbReference type="ARBA" id="ARBA00022729"/>
    </source>
</evidence>
<dbReference type="InterPro" id="IPR036962">
    <property type="entry name" value="Glyco_hydro_3_N_sf"/>
</dbReference>
<evidence type="ECO:0000256" key="6">
    <source>
        <dbReference type="ARBA" id="ARBA00023295"/>
    </source>
</evidence>
<dbReference type="PRINTS" id="PR00133">
    <property type="entry name" value="GLHYDRLASE3"/>
</dbReference>
<evidence type="ECO:0000313" key="9">
    <source>
        <dbReference type="EMBL" id="MCB8562642.1"/>
    </source>
</evidence>
<dbReference type="AlphaFoldDB" id="A0AAW4VK08"/>
<dbReference type="InterPro" id="IPR019800">
    <property type="entry name" value="Glyco_hydro_3_AS"/>
</dbReference>
<dbReference type="InterPro" id="IPR051915">
    <property type="entry name" value="Cellulose_Degrad_GH3"/>
</dbReference>
<dbReference type="Gene3D" id="3.20.20.300">
    <property type="entry name" value="Glycoside hydrolase, family 3, N-terminal domain"/>
    <property type="match status" value="1"/>
</dbReference>
<accession>A0AAW4VK08</accession>
<dbReference type="PANTHER" id="PTHR30620">
    <property type="entry name" value="PERIPLASMIC BETA-GLUCOSIDASE-RELATED"/>
    <property type="match status" value="1"/>
</dbReference>
<dbReference type="GO" id="GO:0008422">
    <property type="term" value="F:beta-glucosidase activity"/>
    <property type="evidence" value="ECO:0007669"/>
    <property type="project" value="UniProtKB-EC"/>
</dbReference>
<proteinExistence type="inferred from homology"/>
<dbReference type="Pfam" id="PF00933">
    <property type="entry name" value="Glyco_hydro_3"/>
    <property type="match status" value="1"/>
</dbReference>
<protein>
    <recommendedName>
        <fullName evidence="3">beta-glucosidase</fullName>
        <ecNumber evidence="3">3.2.1.21</ecNumber>
    </recommendedName>
</protein>
<comment type="caution">
    <text evidence="9">The sequence shown here is derived from an EMBL/GenBank/DDBJ whole genome shotgun (WGS) entry which is preliminary data.</text>
</comment>
<dbReference type="NCBIfam" id="NF011678">
    <property type="entry name" value="PRK15098.1"/>
    <property type="match status" value="1"/>
</dbReference>
<name>A0AAW4VK08_9FIRM</name>
<dbReference type="InterPro" id="IPR001764">
    <property type="entry name" value="Glyco_hydro_3_N"/>
</dbReference>
<dbReference type="PANTHER" id="PTHR30620:SF16">
    <property type="entry name" value="LYSOSOMAL BETA GLUCOSIDASE"/>
    <property type="match status" value="1"/>
</dbReference>
<sequence>MKKDKLLELFNSLTLEEKIGQLVQLNPDFLNESDTVHTGPISSIGIKEEMIPYTGSILNSVNAKQIKTIQKEYIEKSRHKIPLLFMADIINGYKTVFPIPLALGCSYDFKLVKETAQISAKEAAVSGIHVTFSPMVDMVHDARWGRVMESYSEDVYLNNQYAEAMVTGYQGTNDPHNNIASCVKHFAGYGGAQSGRDYNTVELSKRTLLEEYLPAYHSAIKAGCKMVMTSFNTIDRIPVTANKWLLRNILRNEWNFKGVTISDHSAIKELINHGIARDEKEAAQKALEAGCDIDMMTACYANNLSRLVKEKKLDISYINDAAFRVLELKNDLGLFENPYRGADEDDEKKYILAPEFRSKAREAVEKSCVLLENNGILPLNSNKKIALIGPYGNSKELCGMWSFTVDKDNVITVKEGIEKYSNNVQYCTGSQILDDYQVVKELNSLFGQEFKNQELVDESLELKCAKEYAKDADVVIMALGEHSYQSGEAASRTDLSIPKPQMNLFKEIVKLKKPIVSLIFSGRPLILNEIKKYSDAVLQCWFPGIEGGNGIANILYGKVNPSARLSISFPYHVGQCPISYNFLNTGRPNTKENIGNRFVSKYIDAPNLPLYGFGYGLSYSQFEYSKVSLSSKKMSMDTVIEASVIVENKSEYEGVETVQMYINDVVSSVSRPVKELKGIKKITLKPYEKKKVDFIITNEMLKFYRCDMKYDSEAGKFIVYIGHDSLTNNEECFELIK</sequence>
<evidence type="ECO:0000259" key="8">
    <source>
        <dbReference type="SMART" id="SM01217"/>
    </source>
</evidence>
<dbReference type="InterPro" id="IPR036881">
    <property type="entry name" value="Glyco_hydro_3_C_sf"/>
</dbReference>
<evidence type="ECO:0000313" key="10">
    <source>
        <dbReference type="Proteomes" id="UP001197827"/>
    </source>
</evidence>
<dbReference type="SMART" id="SM01217">
    <property type="entry name" value="Fn3_like"/>
    <property type="match status" value="1"/>
</dbReference>
<keyword evidence="4" id="KW-0732">Signal</keyword>
<dbReference type="SUPFAM" id="SSF51445">
    <property type="entry name" value="(Trans)glycosidases"/>
    <property type="match status" value="1"/>
</dbReference>
<feature type="domain" description="Fibronectin type III-like" evidence="8">
    <location>
        <begin position="656"/>
        <end position="725"/>
    </location>
</feature>
<dbReference type="Proteomes" id="UP001197827">
    <property type="component" value="Unassembled WGS sequence"/>
</dbReference>
<keyword evidence="6 7" id="KW-0326">Glycosidase</keyword>
<dbReference type="InterPro" id="IPR002772">
    <property type="entry name" value="Glyco_hydro_3_C"/>
</dbReference>
<dbReference type="PROSITE" id="PS00775">
    <property type="entry name" value="GLYCOSYL_HYDROL_F3"/>
    <property type="match status" value="1"/>
</dbReference>